<keyword evidence="3 7" id="KW-0812">Transmembrane</keyword>
<dbReference type="PANTHER" id="PTHR31759">
    <property type="entry name" value="COILED-COIL DOMAIN-CONTAINING PROTEIN 167"/>
    <property type="match status" value="1"/>
</dbReference>
<feature type="transmembrane region" description="Helical" evidence="7">
    <location>
        <begin position="75"/>
        <end position="95"/>
    </location>
</feature>
<dbReference type="Proteomes" id="UP001516400">
    <property type="component" value="Unassembled WGS sequence"/>
</dbReference>
<evidence type="ECO:0000256" key="7">
    <source>
        <dbReference type="SAM" id="Phobius"/>
    </source>
</evidence>
<proteinExistence type="predicted"/>
<evidence type="ECO:0000313" key="8">
    <source>
        <dbReference type="EMBL" id="KAL3284264.1"/>
    </source>
</evidence>
<dbReference type="AlphaFoldDB" id="A0ABD2P050"/>
<gene>
    <name evidence="8" type="ORF">HHI36_018426</name>
</gene>
<organism evidence="8 9">
    <name type="scientific">Cryptolaemus montrouzieri</name>
    <dbReference type="NCBI Taxonomy" id="559131"/>
    <lineage>
        <taxon>Eukaryota</taxon>
        <taxon>Metazoa</taxon>
        <taxon>Ecdysozoa</taxon>
        <taxon>Arthropoda</taxon>
        <taxon>Hexapoda</taxon>
        <taxon>Insecta</taxon>
        <taxon>Pterygota</taxon>
        <taxon>Neoptera</taxon>
        <taxon>Endopterygota</taxon>
        <taxon>Coleoptera</taxon>
        <taxon>Polyphaga</taxon>
        <taxon>Cucujiformia</taxon>
        <taxon>Coccinelloidea</taxon>
        <taxon>Coccinellidae</taxon>
        <taxon>Scymninae</taxon>
        <taxon>Scymnini</taxon>
        <taxon>Cryptolaemus</taxon>
    </lineage>
</organism>
<dbReference type="EMBL" id="JABFTP020000165">
    <property type="protein sequence ID" value="KAL3284264.1"/>
    <property type="molecule type" value="Genomic_DNA"/>
</dbReference>
<evidence type="ECO:0000256" key="4">
    <source>
        <dbReference type="ARBA" id="ARBA00022989"/>
    </source>
</evidence>
<evidence type="ECO:0000256" key="1">
    <source>
        <dbReference type="ARBA" id="ARBA00004167"/>
    </source>
</evidence>
<keyword evidence="9" id="KW-1185">Reference proteome</keyword>
<comment type="subcellular location">
    <subcellularLocation>
        <location evidence="1">Membrane</location>
        <topology evidence="1">Single-pass membrane protein</topology>
    </subcellularLocation>
</comment>
<dbReference type="Pfam" id="PF15188">
    <property type="entry name" value="CCDC-167"/>
    <property type="match status" value="1"/>
</dbReference>
<sequence>MANLGCSFMQEINKTESAIKECYERVTKLEEQLRLNDFPPEKQSSMKLELEEVKKLLATNNEILKKMHKHNRGNFFIAFALLILCVAFFILFQTMRDNFDSWLC</sequence>
<comment type="caution">
    <text evidence="8">The sequence shown here is derived from an EMBL/GenBank/DDBJ whole genome shotgun (WGS) entry which is preliminary data.</text>
</comment>
<evidence type="ECO:0000256" key="3">
    <source>
        <dbReference type="ARBA" id="ARBA00022692"/>
    </source>
</evidence>
<reference evidence="8 9" key="1">
    <citation type="journal article" date="2021" name="BMC Biol.">
        <title>Horizontally acquired antibacterial genes associated with adaptive radiation of ladybird beetles.</title>
        <authorList>
            <person name="Li H.S."/>
            <person name="Tang X.F."/>
            <person name="Huang Y.H."/>
            <person name="Xu Z.Y."/>
            <person name="Chen M.L."/>
            <person name="Du X.Y."/>
            <person name="Qiu B.Y."/>
            <person name="Chen P.T."/>
            <person name="Zhang W."/>
            <person name="Slipinski A."/>
            <person name="Escalona H.E."/>
            <person name="Waterhouse R.M."/>
            <person name="Zwick A."/>
            <person name="Pang H."/>
        </authorList>
    </citation>
    <scope>NUCLEOTIDE SEQUENCE [LARGE SCALE GENOMIC DNA]</scope>
    <source>
        <strain evidence="8">SYSU2018</strain>
    </source>
</reference>
<evidence type="ECO:0000256" key="6">
    <source>
        <dbReference type="ARBA" id="ARBA00023136"/>
    </source>
</evidence>
<dbReference type="GO" id="GO:0016020">
    <property type="term" value="C:membrane"/>
    <property type="evidence" value="ECO:0007669"/>
    <property type="project" value="UniProtKB-SubCell"/>
</dbReference>
<protein>
    <recommendedName>
        <fullName evidence="2">Coiled-coil domain-containing protein 167</fullName>
    </recommendedName>
</protein>
<name>A0ABD2P050_9CUCU</name>
<keyword evidence="6 7" id="KW-0472">Membrane</keyword>
<evidence type="ECO:0000313" key="9">
    <source>
        <dbReference type="Proteomes" id="UP001516400"/>
    </source>
</evidence>
<evidence type="ECO:0000256" key="2">
    <source>
        <dbReference type="ARBA" id="ARBA00022350"/>
    </source>
</evidence>
<keyword evidence="4 7" id="KW-1133">Transmembrane helix</keyword>
<evidence type="ECO:0000256" key="5">
    <source>
        <dbReference type="ARBA" id="ARBA00023054"/>
    </source>
</evidence>
<dbReference type="PANTHER" id="PTHR31759:SF1">
    <property type="entry name" value="COILED-COIL DOMAIN-CONTAINING PROTEIN 167"/>
    <property type="match status" value="1"/>
</dbReference>
<dbReference type="InterPro" id="IPR028194">
    <property type="entry name" value="CC167"/>
</dbReference>
<keyword evidence="5" id="KW-0175">Coiled coil</keyword>
<accession>A0ABD2P050</accession>